<feature type="transmembrane region" description="Helical" evidence="1">
    <location>
        <begin position="50"/>
        <end position="69"/>
    </location>
</feature>
<accession>A0A370KWL5</accession>
<reference evidence="2 3" key="1">
    <citation type="submission" date="2017-03" db="EMBL/GenBank/DDBJ databases">
        <title>Genome analysis of Rhizobial strains effectives or ineffectives for nitrogen fixation isolated from bean seeds.</title>
        <authorList>
            <person name="Peralta H."/>
            <person name="Aguilar-Vera A."/>
            <person name="Mora Y."/>
            <person name="Vargas-Lagunas C."/>
            <person name="Girard L."/>
            <person name="Mora J."/>
        </authorList>
    </citation>
    <scope>NUCLEOTIDE SEQUENCE [LARGE SCALE GENOMIC DNA]</scope>
    <source>
        <strain evidence="2 3">CCGM3</strain>
    </source>
</reference>
<dbReference type="AlphaFoldDB" id="A0A370KWL5"/>
<feature type="transmembrane region" description="Helical" evidence="1">
    <location>
        <begin position="76"/>
        <end position="95"/>
    </location>
</feature>
<keyword evidence="1" id="KW-0812">Transmembrane</keyword>
<dbReference type="OrthoDB" id="287782at2"/>
<evidence type="ECO:0000313" key="2">
    <source>
        <dbReference type="EMBL" id="RDJ16833.1"/>
    </source>
</evidence>
<feature type="transmembrane region" description="Helical" evidence="1">
    <location>
        <begin position="7"/>
        <end position="28"/>
    </location>
</feature>
<keyword evidence="1" id="KW-1133">Transmembrane helix</keyword>
<dbReference type="RefSeq" id="WP_114710331.1">
    <property type="nucleotide sequence ID" value="NZ_KZ857258.1"/>
</dbReference>
<proteinExistence type="predicted"/>
<evidence type="ECO:0000256" key="1">
    <source>
        <dbReference type="SAM" id="Phobius"/>
    </source>
</evidence>
<dbReference type="Proteomes" id="UP000254939">
    <property type="component" value="Unassembled WGS sequence"/>
</dbReference>
<organism evidence="2 3">
    <name type="scientific">Rhizobium grahamii</name>
    <dbReference type="NCBI Taxonomy" id="1120045"/>
    <lineage>
        <taxon>Bacteria</taxon>
        <taxon>Pseudomonadati</taxon>
        <taxon>Pseudomonadota</taxon>
        <taxon>Alphaproteobacteria</taxon>
        <taxon>Hyphomicrobiales</taxon>
        <taxon>Rhizobiaceae</taxon>
        <taxon>Rhizobium/Agrobacterium group</taxon>
        <taxon>Rhizobium</taxon>
    </lineage>
</organism>
<comment type="caution">
    <text evidence="2">The sequence shown here is derived from an EMBL/GenBank/DDBJ whole genome shotgun (WGS) entry which is preliminary data.</text>
</comment>
<protein>
    <submittedName>
        <fullName evidence="2">Uncharacterized protein</fullName>
    </submittedName>
</protein>
<dbReference type="EMBL" id="NAAC01000001">
    <property type="protein sequence ID" value="RDJ16833.1"/>
    <property type="molecule type" value="Genomic_DNA"/>
</dbReference>
<name>A0A370KWL5_9HYPH</name>
<sequence>MQATKYFVYGMVGFNALLSTWLCIHMLYDPEGWYYFVPGVTDTGMFNQHFIRDIGIIQGFVALAFAIGLWKPARRLELWAGGTLWLIAHATFHYWEVAVGICGPSVILRDFPAVSLPAIFGIVATLWAARHAIGSSAQKGSEQSLQGY</sequence>
<evidence type="ECO:0000313" key="3">
    <source>
        <dbReference type="Proteomes" id="UP000254939"/>
    </source>
</evidence>
<feature type="transmembrane region" description="Helical" evidence="1">
    <location>
        <begin position="107"/>
        <end position="129"/>
    </location>
</feature>
<gene>
    <name evidence="2" type="ORF">B5K06_00110</name>
</gene>
<keyword evidence="1" id="KW-0472">Membrane</keyword>